<dbReference type="OrthoDB" id="5454373at2"/>
<dbReference type="GO" id="GO:0030170">
    <property type="term" value="F:pyridoxal phosphate binding"/>
    <property type="evidence" value="ECO:0007669"/>
    <property type="project" value="TreeGrafter"/>
</dbReference>
<dbReference type="STRING" id="1842532.A7E78_01510"/>
<dbReference type="SUPFAM" id="SSF53383">
    <property type="entry name" value="PLP-dependent transferases"/>
    <property type="match status" value="1"/>
</dbReference>
<dbReference type="EMBL" id="CP015519">
    <property type="protein sequence ID" value="APG26652.1"/>
    <property type="molecule type" value="Genomic_DNA"/>
</dbReference>
<evidence type="ECO:0000313" key="5">
    <source>
        <dbReference type="EMBL" id="APG26652.1"/>
    </source>
</evidence>
<evidence type="ECO:0000313" key="6">
    <source>
        <dbReference type="Proteomes" id="UP000182517"/>
    </source>
</evidence>
<dbReference type="Pfam" id="PF01041">
    <property type="entry name" value="DegT_DnrJ_EryC1"/>
    <property type="match status" value="1"/>
</dbReference>
<keyword evidence="6" id="KW-1185">Reference proteome</keyword>
<evidence type="ECO:0000256" key="2">
    <source>
        <dbReference type="PIRSR" id="PIRSR000390-1"/>
    </source>
</evidence>
<dbReference type="PANTHER" id="PTHR30244">
    <property type="entry name" value="TRANSAMINASE"/>
    <property type="match status" value="1"/>
</dbReference>
<sequence length="324" mass="37466">MIPRFKPWLDHREALALFRRNKGAVLRFEKSFAKTFEAEEAISFSYGRSALWAFFKAVGIEGAEVVLPAYTCSVVAHAVSLSGNSPRFVDIRLSDYNMDLDLLPEAINKKTRAIVATHLFGYPLDIDRLEEIVAEAELRYGHKIWLIQDCAHSFGARWKGRLVCNSGDVAIFGLNISKMITSIFGGMLTVNDPELAKRIRSWRDANFIKAPWIKSWLRKIYLLTVYVAFSRPIYAVTHWLQEQTPFLNKLTKSYHLDDQIHFPPDYLELLTDVEGEVGLVQLNMYPKIVSSRRKCAKWFIDSIQWPEDWKPPYWLKERPIPILL</sequence>
<evidence type="ECO:0000256" key="1">
    <source>
        <dbReference type="ARBA" id="ARBA00037999"/>
    </source>
</evidence>
<feature type="modified residue" description="N6-(pyridoxal phosphate)lysine" evidence="3">
    <location>
        <position position="178"/>
    </location>
</feature>
<proteinExistence type="inferred from homology"/>
<gene>
    <name evidence="5" type="ORF">A7E78_01510</name>
</gene>
<protein>
    <recommendedName>
        <fullName evidence="7">DegT/DnrJ/EryC1/StrS aminotransferase family protein</fullName>
    </recommendedName>
</protein>
<organism evidence="5 6">
    <name type="scientific">Syntrophotalea acetylenivorans</name>
    <dbReference type="NCBI Taxonomy" id="1842532"/>
    <lineage>
        <taxon>Bacteria</taxon>
        <taxon>Pseudomonadati</taxon>
        <taxon>Thermodesulfobacteriota</taxon>
        <taxon>Desulfuromonadia</taxon>
        <taxon>Desulfuromonadales</taxon>
        <taxon>Syntrophotaleaceae</taxon>
        <taxon>Syntrophotalea</taxon>
    </lineage>
</organism>
<dbReference type="InterPro" id="IPR015424">
    <property type="entry name" value="PyrdxlP-dep_Trfase"/>
</dbReference>
<dbReference type="InterPro" id="IPR015421">
    <property type="entry name" value="PyrdxlP-dep_Trfase_major"/>
</dbReference>
<dbReference type="GO" id="GO:0008483">
    <property type="term" value="F:transaminase activity"/>
    <property type="evidence" value="ECO:0007669"/>
    <property type="project" value="TreeGrafter"/>
</dbReference>
<reference evidence="5 6" key="1">
    <citation type="journal article" date="2017" name="Genome Announc.">
        <title>Complete Genome Sequences of Two Acetylene-Fermenting Pelobacter acetylenicus Strains.</title>
        <authorList>
            <person name="Sutton J.M."/>
            <person name="Baesman S.M."/>
            <person name="Fierst J.L."/>
            <person name="Poret-Peterson A.T."/>
            <person name="Oremland R.S."/>
            <person name="Dunlap D.S."/>
            <person name="Akob D.M."/>
        </authorList>
    </citation>
    <scope>NUCLEOTIDE SEQUENCE [LARGE SCALE GENOMIC DNA]</scope>
    <source>
        <strain evidence="5 6">SFB93</strain>
    </source>
</reference>
<dbReference type="PANTHER" id="PTHR30244:SF34">
    <property type="entry name" value="DTDP-4-AMINO-4,6-DIDEOXYGALACTOSE TRANSAMINASE"/>
    <property type="match status" value="1"/>
</dbReference>
<name>A0A1L3GL58_9BACT</name>
<keyword evidence="3 4" id="KW-0663">Pyridoxal phosphate</keyword>
<dbReference type="InterPro" id="IPR000653">
    <property type="entry name" value="DegT/StrS_aminotransferase"/>
</dbReference>
<dbReference type="KEGG" id="pef:A7E78_01510"/>
<dbReference type="PIRSF" id="PIRSF000390">
    <property type="entry name" value="PLP_StrS"/>
    <property type="match status" value="1"/>
</dbReference>
<dbReference type="Proteomes" id="UP000182517">
    <property type="component" value="Chromosome"/>
</dbReference>
<dbReference type="GO" id="GO:0000271">
    <property type="term" value="P:polysaccharide biosynthetic process"/>
    <property type="evidence" value="ECO:0007669"/>
    <property type="project" value="TreeGrafter"/>
</dbReference>
<dbReference type="Gene3D" id="3.40.640.10">
    <property type="entry name" value="Type I PLP-dependent aspartate aminotransferase-like (Major domain)"/>
    <property type="match status" value="1"/>
</dbReference>
<evidence type="ECO:0000256" key="4">
    <source>
        <dbReference type="RuleBase" id="RU004508"/>
    </source>
</evidence>
<dbReference type="RefSeq" id="WP_072282613.1">
    <property type="nucleotide sequence ID" value="NZ_CP015519.1"/>
</dbReference>
<comment type="similarity">
    <text evidence="1 4">Belongs to the DegT/DnrJ/EryC1 family.</text>
</comment>
<evidence type="ECO:0008006" key="7">
    <source>
        <dbReference type="Google" id="ProtNLM"/>
    </source>
</evidence>
<feature type="active site" description="Proton acceptor" evidence="2">
    <location>
        <position position="178"/>
    </location>
</feature>
<dbReference type="AlphaFoldDB" id="A0A1L3GL58"/>
<evidence type="ECO:0000256" key="3">
    <source>
        <dbReference type="PIRSR" id="PIRSR000390-2"/>
    </source>
</evidence>
<accession>A0A1L3GL58</accession>